<dbReference type="EMBL" id="JACCJZ010000015">
    <property type="protein sequence ID" value="NYZ62727.1"/>
    <property type="molecule type" value="Genomic_DNA"/>
</dbReference>
<dbReference type="Pfam" id="PF05567">
    <property type="entry name" value="T4P_PilY1"/>
    <property type="match status" value="1"/>
</dbReference>
<keyword evidence="6" id="KW-1185">Reference proteome</keyword>
<feature type="domain" description="PilY1 beta-propeller" evidence="4">
    <location>
        <begin position="726"/>
        <end position="1112"/>
    </location>
</feature>
<keyword evidence="1" id="KW-0479">Metal-binding</keyword>
<dbReference type="AlphaFoldDB" id="A0A7Z0QQ17"/>
<accession>A0A7Z0QQ17</accession>
<evidence type="ECO:0000259" key="4">
    <source>
        <dbReference type="Pfam" id="PF05567"/>
    </source>
</evidence>
<proteinExistence type="predicted"/>
<evidence type="ECO:0000256" key="3">
    <source>
        <dbReference type="SAM" id="SignalP"/>
    </source>
</evidence>
<organism evidence="5 6">
    <name type="scientific">Luteimonas deserti</name>
    <dbReference type="NCBI Taxonomy" id="2752306"/>
    <lineage>
        <taxon>Bacteria</taxon>
        <taxon>Pseudomonadati</taxon>
        <taxon>Pseudomonadota</taxon>
        <taxon>Gammaproteobacteria</taxon>
        <taxon>Lysobacterales</taxon>
        <taxon>Lysobacteraceae</taxon>
        <taxon>Luteimonas</taxon>
    </lineage>
</organism>
<feature type="chain" id="PRO_5030767194" evidence="3">
    <location>
        <begin position="29"/>
        <end position="1272"/>
    </location>
</feature>
<evidence type="ECO:0000313" key="5">
    <source>
        <dbReference type="EMBL" id="NYZ62727.1"/>
    </source>
</evidence>
<protein>
    <submittedName>
        <fullName evidence="5">Pilus assembly protein</fullName>
    </submittedName>
</protein>
<dbReference type="Proteomes" id="UP000589896">
    <property type="component" value="Unassembled WGS sequence"/>
</dbReference>
<reference evidence="5 6" key="1">
    <citation type="submission" date="2020-07" db="EMBL/GenBank/DDBJ databases">
        <title>isolation of Luteimonas sp. SJ-16.</title>
        <authorList>
            <person name="Huang X.-X."/>
            <person name="Xu L."/>
            <person name="Sun J.-Q."/>
        </authorList>
    </citation>
    <scope>NUCLEOTIDE SEQUENCE [LARGE SCALE GENOMIC DNA]</scope>
    <source>
        <strain evidence="5 6">SJ-16</strain>
    </source>
</reference>
<dbReference type="RefSeq" id="WP_180544958.1">
    <property type="nucleotide sequence ID" value="NZ_JACCJZ010000015.1"/>
</dbReference>
<keyword evidence="3" id="KW-0732">Signal</keyword>
<evidence type="ECO:0000256" key="2">
    <source>
        <dbReference type="ARBA" id="ARBA00022837"/>
    </source>
</evidence>
<comment type="caution">
    <text evidence="5">The sequence shown here is derived from an EMBL/GenBank/DDBJ whole genome shotgun (WGS) entry which is preliminary data.</text>
</comment>
<keyword evidence="2" id="KW-0106">Calcium</keyword>
<name>A0A7Z0QQ17_9GAMM</name>
<evidence type="ECO:0000313" key="6">
    <source>
        <dbReference type="Proteomes" id="UP000589896"/>
    </source>
</evidence>
<dbReference type="GO" id="GO:0046872">
    <property type="term" value="F:metal ion binding"/>
    <property type="evidence" value="ECO:0007669"/>
    <property type="project" value="UniProtKB-KW"/>
</dbReference>
<evidence type="ECO:0000256" key="1">
    <source>
        <dbReference type="ARBA" id="ARBA00022723"/>
    </source>
</evidence>
<dbReference type="InterPro" id="IPR008707">
    <property type="entry name" value="B-propeller_PilY1"/>
</dbReference>
<gene>
    <name evidence="5" type="ORF">H0E82_08115</name>
</gene>
<sequence>MKGRTKLLAGATALVLAGSAYFLHSVMAVQGQGTLAQQPLNVQRQIPPAFIMALDDSGSMVWETLNNTRDGVFGWTDNANASGSFYNGATPRGYDSVSHRFYYAFPPYGRGNDAIPPIDAFGFARSPDVNPGYFDPRLDYPSWKQANRTDYATIDPTAAPLDPRPAGSTGKINGTLNLTALAESTVDSWRFRVRPGMILPAGTRVRGTCDANGGNINSANAYVELNSARRITQSCLLHFSYFPATFFMASTTSLPPSYGYTATPVAITNPEGGRPGTLYKYEIRPGNFASQAQYQAALGNFARWFSFYRTRREGLIGGVVNALLDVENMTVGWFRISNRNNVTMRDMSNETAKQALYDEIVRMPAAGSTPNRRAVQHIGEQFRRTDDGRPITLSCQKNAGMLFTDGYINEEGNSPSVGNLDAGMGPPFEDAVADTMADLVMPYYLNSLLPAGHALERNAVPVPPACASVATPLLPEQRSLDCKTHLHMNFYGIVLGTLGEQFGVTYLPSPTDPAKLVPDPYLTPPTWLARQDLTPRAVDEMWHATLNTRGEMINATSPSLITAAMRRVLASVSAGESPAGSIALTGARIGAGSVSVSPFYEARNGGTDWYSTLTAQTVTANPTTGVVTFVDAWEAASRLPAAADRNIWFGTGTGAALFTPANLANLDRLCSNPAPMSLCTASGLAALGGATSTLSLTEAVNYLKGDQTLEVERNPNGKLRFRTNRLGDIVNATPVISAPTDDYGYRSLPAPYGASYSTYMTSKAAADDTNRRRPMVFAGANDGMLHGFDGRTTAAGGIERFAFIPQSVVGHMGNLLYPYDPAAGGDQRFQHRYYVDGPLAVSDAYYGGGWKTVLVGSTGAGAKGTFALNVSGVSRQNGTFAGADRLWEVNDSNTDANIRNNIGHVLGRPVIVPVKTRTAGGAVTIKWRAIFGNGYNSTNGRAVLFLVDIDSATPEITRIEAVESGAPAGSNGLGNIVVLDRFGAAPDGSLTLPGRDGFADTVYAADQKGAIWKFDLRLPNPAWPTQPVFTTLTYTSGAENGTRQPILGGLTAAAGRNGGVMLYFGTGSFSFNNDPVDSTLQSLYGVLDLASGQPTTTLTRANLLGQTIIQSNAGSRTTSANVPGAGSMGWYMDLPERERFVGYPRVESGIVFMPTYAPINAQQCNVDGANWLYGLNSLTGAARLSNVTFDTPTGTSPGPGTGAIPLNTKGTAPVKDVAIFSSPRLAPLPSTATQAEIDAALAAQCSMVVQVAGAPTMYLKRPCGRQSWRQIQ</sequence>
<feature type="signal peptide" evidence="3">
    <location>
        <begin position="1"/>
        <end position="28"/>
    </location>
</feature>